<protein>
    <submittedName>
        <fullName evidence="1">Uncharacterized protein</fullName>
    </submittedName>
</protein>
<dbReference type="Proteomes" id="UP001461498">
    <property type="component" value="Unassembled WGS sequence"/>
</dbReference>
<gene>
    <name evidence="1" type="ORF">O3M35_002626</name>
</gene>
<dbReference type="EMBL" id="JAPXFL010000011">
    <property type="protein sequence ID" value="KAK9499611.1"/>
    <property type="molecule type" value="Genomic_DNA"/>
</dbReference>
<accession>A0AAW1CKZ0</accession>
<proteinExistence type="predicted"/>
<reference evidence="1 2" key="1">
    <citation type="submission" date="2022-12" db="EMBL/GenBank/DDBJ databases">
        <title>Chromosome-level genome assembly of true bugs.</title>
        <authorList>
            <person name="Ma L."/>
            <person name="Li H."/>
        </authorList>
    </citation>
    <scope>NUCLEOTIDE SEQUENCE [LARGE SCALE GENOMIC DNA]</scope>
    <source>
        <strain evidence="1">Lab_2022b</strain>
    </source>
</reference>
<name>A0AAW1CKZ0_9HEMI</name>
<comment type="caution">
    <text evidence="1">The sequence shown here is derived from an EMBL/GenBank/DDBJ whole genome shotgun (WGS) entry which is preliminary data.</text>
</comment>
<evidence type="ECO:0000313" key="2">
    <source>
        <dbReference type="Proteomes" id="UP001461498"/>
    </source>
</evidence>
<evidence type="ECO:0000313" key="1">
    <source>
        <dbReference type="EMBL" id="KAK9499611.1"/>
    </source>
</evidence>
<sequence length="70" mass="8724">MCYVQQVKWHPCLFDGFQKLNKAKLDNIRKEYKRFFSWLKPFLRYGGLKICNFVLFCWQHCWSNRFEILI</sequence>
<organism evidence="1 2">
    <name type="scientific">Rhynocoris fuscipes</name>
    <dbReference type="NCBI Taxonomy" id="488301"/>
    <lineage>
        <taxon>Eukaryota</taxon>
        <taxon>Metazoa</taxon>
        <taxon>Ecdysozoa</taxon>
        <taxon>Arthropoda</taxon>
        <taxon>Hexapoda</taxon>
        <taxon>Insecta</taxon>
        <taxon>Pterygota</taxon>
        <taxon>Neoptera</taxon>
        <taxon>Paraneoptera</taxon>
        <taxon>Hemiptera</taxon>
        <taxon>Heteroptera</taxon>
        <taxon>Panheteroptera</taxon>
        <taxon>Cimicomorpha</taxon>
        <taxon>Reduviidae</taxon>
        <taxon>Harpactorinae</taxon>
        <taxon>Harpactorini</taxon>
        <taxon>Rhynocoris</taxon>
    </lineage>
</organism>
<keyword evidence="2" id="KW-1185">Reference proteome</keyword>
<dbReference type="AlphaFoldDB" id="A0AAW1CKZ0"/>